<dbReference type="GO" id="GO:0043190">
    <property type="term" value="C:ATP-binding cassette (ABC) transporter complex"/>
    <property type="evidence" value="ECO:0007669"/>
    <property type="project" value="InterPro"/>
</dbReference>
<feature type="signal peptide" evidence="1">
    <location>
        <begin position="1"/>
        <end position="27"/>
    </location>
</feature>
<name>A0A6A7ZN39_RHIML</name>
<dbReference type="EMBL" id="WISP01000074">
    <property type="protein sequence ID" value="MQW04090.1"/>
    <property type="molecule type" value="Genomic_DNA"/>
</dbReference>
<comment type="caution">
    <text evidence="3">The sequence shown here is derived from an EMBL/GenBank/DDBJ whole genome shotgun (WGS) entry which is preliminary data.</text>
</comment>
<protein>
    <submittedName>
        <fullName evidence="3">Glycine/betaine ABC transporter substrate-binding protein</fullName>
    </submittedName>
</protein>
<feature type="chain" id="PRO_5025558459" evidence="1">
    <location>
        <begin position="28"/>
        <end position="317"/>
    </location>
</feature>
<dbReference type="Pfam" id="PF04069">
    <property type="entry name" value="OpuAC"/>
    <property type="match status" value="1"/>
</dbReference>
<sequence>MKVLKLFATVSVVGATLASAMPQIASAEDSSDPIRIVTNDWTSQIVLSNIVGQLLESLGNTVEYRSSDGQLQYTAIANNDMDFQVEVWEGSQSESFNNALQQGLIDLGAHTAVTREDWWYPEYVKELCPGLPDWKALDACAEKFATAETGTKGRFVGPPAAWGKHYSERIQALKMNFQEVPVGQAATLWAELQSAYDRKEPIVLFNWTPNFIEAKFKGEFVEFPEFDAACFKDPAWGQNPDAIYDCGAPASGYLKKAASPEFEKKWPHAFAVVKKVNFTNPEIAAAAAMVDVDGMSPEEAAEKWISENEGTWKAWVE</sequence>
<dbReference type="CDD" id="cd13643">
    <property type="entry name" value="PBP2_BCP_2"/>
    <property type="match status" value="1"/>
</dbReference>
<evidence type="ECO:0000259" key="2">
    <source>
        <dbReference type="Pfam" id="PF04069"/>
    </source>
</evidence>
<organism evidence="3">
    <name type="scientific">Rhizobium meliloti</name>
    <name type="common">Ensifer meliloti</name>
    <name type="synonym">Sinorhizobium meliloti</name>
    <dbReference type="NCBI Taxonomy" id="382"/>
    <lineage>
        <taxon>Bacteria</taxon>
        <taxon>Pseudomonadati</taxon>
        <taxon>Pseudomonadota</taxon>
        <taxon>Alphaproteobacteria</taxon>
        <taxon>Hyphomicrobiales</taxon>
        <taxon>Rhizobiaceae</taxon>
        <taxon>Sinorhizobium/Ensifer group</taxon>
        <taxon>Sinorhizobium</taxon>
    </lineage>
</organism>
<dbReference type="GO" id="GO:0022857">
    <property type="term" value="F:transmembrane transporter activity"/>
    <property type="evidence" value="ECO:0007669"/>
    <property type="project" value="InterPro"/>
</dbReference>
<dbReference type="Gene3D" id="3.40.190.10">
    <property type="entry name" value="Periplasmic binding protein-like II"/>
    <property type="match status" value="1"/>
</dbReference>
<reference evidence="3" key="1">
    <citation type="journal article" date="2013" name="Genome Biol.">
        <title>Comparative genomics of the core and accessory genomes of 48 Sinorhizobium strains comprising five genospecies.</title>
        <authorList>
            <person name="Sugawara M."/>
            <person name="Epstein B."/>
            <person name="Badgley B.D."/>
            <person name="Unno T."/>
            <person name="Xu L."/>
            <person name="Reese J."/>
            <person name="Gyaneshwar P."/>
            <person name="Denny R."/>
            <person name="Mudge J."/>
            <person name="Bharti A.K."/>
            <person name="Farmer A.D."/>
            <person name="May G.D."/>
            <person name="Woodward J.E."/>
            <person name="Medigue C."/>
            <person name="Vallenet D."/>
            <person name="Lajus A."/>
            <person name="Rouy Z."/>
            <person name="Martinez-Vaz B."/>
            <person name="Tiffin P."/>
            <person name="Young N.D."/>
            <person name="Sadowsky M.J."/>
        </authorList>
    </citation>
    <scope>NUCLEOTIDE SEQUENCE</scope>
    <source>
        <strain evidence="3">M30</strain>
    </source>
</reference>
<accession>A0A6A7ZN39</accession>
<dbReference type="InterPro" id="IPR007210">
    <property type="entry name" value="ABC_Gly_betaine_transp_sub-bd"/>
</dbReference>
<dbReference type="SUPFAM" id="SSF53850">
    <property type="entry name" value="Periplasmic binding protein-like II"/>
    <property type="match status" value="1"/>
</dbReference>
<evidence type="ECO:0000256" key="1">
    <source>
        <dbReference type="SAM" id="SignalP"/>
    </source>
</evidence>
<gene>
    <name evidence="3" type="ORF">GHK45_09845</name>
</gene>
<proteinExistence type="predicted"/>
<dbReference type="Gene3D" id="3.40.190.100">
    <property type="entry name" value="Glycine betaine-binding periplasmic protein, domain 2"/>
    <property type="match status" value="1"/>
</dbReference>
<dbReference type="AlphaFoldDB" id="A0A6A7ZN39"/>
<evidence type="ECO:0000313" key="3">
    <source>
        <dbReference type="EMBL" id="MQW04090.1"/>
    </source>
</evidence>
<dbReference type="RefSeq" id="WP_127540914.1">
    <property type="nucleotide sequence ID" value="NZ_CP136291.1"/>
</dbReference>
<feature type="domain" description="ABC-type glycine betaine transport system substrate-binding" evidence="2">
    <location>
        <begin position="32"/>
        <end position="307"/>
    </location>
</feature>
<dbReference type="Gene3D" id="3.10.105.10">
    <property type="entry name" value="Dipeptide-binding Protein, Domain 3"/>
    <property type="match status" value="1"/>
</dbReference>
<keyword evidence="1" id="KW-0732">Signal</keyword>